<accession>A0AAI8Z0J5</accession>
<sequence>MEKSWQSIAARKQAERASRIPLEWRVKAAVAGDNEDILALPRKCGILTDRELSITESYDATDLRDELAKGSLKAEDVARAFAKRAAVCQQAVNCLTEILFEDALVRARELDAHFQKTGKPIGPLHGLPISLKDTFKIKGYDASIGIADLCFQPAHTNSALVDLLISQGAVLYCKTNVPQTMMALDSHNNVFGRTINPGNTKLTAGGSSGGECALIAMRGSILGIGTDVGGSIRVPAACNGLYGVKPSHGRVPFAGQEGGVKAGSSKLGIEPTAGPIATSARDCALLLQVISDGVAAERAFDDPDVIGQRWAQQLPLPNTSSKPLRAGIIRTDGHVQPLPPIIRLMDDVAHTLRSSSSSRRTSASTIPPVQVVDVTPLASPILARALKVFNGLTTLDGANDWFDLLDKTHEPLSPWLQGRLRRRAPKPLAQARALHAQRLELQSAFLQIWNAEHLDVLLLPVAPHPIAPIDRWNSANYTAALNLLDLPAGVLPVRACTRLDLRDELLPPDDSSTPPLNGWDKINRELWTTVDRSVYLDSPLSVQVITPRLTERKLVEAMGILDEALRPLKKKKKEENNDSTARTPKL</sequence>
<keyword evidence="2 7" id="KW-0378">Hydrolase</keyword>
<dbReference type="PANTHER" id="PTHR46072:SF6">
    <property type="entry name" value="AMIDASE, PUTATIVE (AFU_ORTHOLOGUE AFUA_1G14530)-RELATED"/>
    <property type="match status" value="1"/>
</dbReference>
<feature type="active site" description="Charge relay system" evidence="3">
    <location>
        <position position="132"/>
    </location>
</feature>
<evidence type="ECO:0000256" key="1">
    <source>
        <dbReference type="ARBA" id="ARBA00009199"/>
    </source>
</evidence>
<dbReference type="AlphaFoldDB" id="A0AAI8Z0J5"/>
<evidence type="ECO:0000256" key="4">
    <source>
        <dbReference type="PIRSR" id="PIRSR001221-2"/>
    </source>
</evidence>
<dbReference type="GO" id="GO:0016787">
    <property type="term" value="F:hydrolase activity"/>
    <property type="evidence" value="ECO:0007669"/>
    <property type="project" value="UniProtKB-KW"/>
</dbReference>
<name>A0AAI8Z0J5_9PEZI</name>
<comment type="similarity">
    <text evidence="1">Belongs to the amidase family.</text>
</comment>
<evidence type="ECO:0000256" key="5">
    <source>
        <dbReference type="SAM" id="MobiDB-lite"/>
    </source>
</evidence>
<feature type="binding site" evidence="4">
    <location>
        <begin position="228"/>
        <end position="231"/>
    </location>
    <ligand>
        <name>substrate</name>
    </ligand>
</feature>
<gene>
    <name evidence="7" type="ORF">LECACI_7A005380</name>
</gene>
<reference evidence="7" key="1">
    <citation type="submission" date="2023-11" db="EMBL/GenBank/DDBJ databases">
        <authorList>
            <person name="Alioto T."/>
            <person name="Alioto T."/>
            <person name="Gomez Garrido J."/>
        </authorList>
    </citation>
    <scope>NUCLEOTIDE SEQUENCE</scope>
</reference>
<dbReference type="Pfam" id="PF01425">
    <property type="entry name" value="Amidase"/>
    <property type="match status" value="1"/>
</dbReference>
<feature type="active site" description="Acyl-ester intermediate" evidence="3">
    <location>
        <position position="231"/>
    </location>
</feature>
<evidence type="ECO:0000256" key="2">
    <source>
        <dbReference type="ARBA" id="ARBA00022801"/>
    </source>
</evidence>
<comment type="caution">
    <text evidence="7">The sequence shown here is derived from an EMBL/GenBank/DDBJ whole genome shotgun (WGS) entry which is preliminary data.</text>
</comment>
<proteinExistence type="inferred from homology"/>
<protein>
    <submittedName>
        <fullName evidence="7">Fatty-acid amide hydrolase like</fullName>
    </submittedName>
</protein>
<feature type="binding site" evidence="4">
    <location>
        <position position="181"/>
    </location>
    <ligand>
        <name>substrate</name>
    </ligand>
</feature>
<dbReference type="SUPFAM" id="SSF75304">
    <property type="entry name" value="Amidase signature (AS) enzymes"/>
    <property type="match status" value="1"/>
</dbReference>
<feature type="binding site" evidence="4">
    <location>
        <position position="207"/>
    </location>
    <ligand>
        <name>substrate</name>
    </ligand>
</feature>
<dbReference type="InterPro" id="IPR036928">
    <property type="entry name" value="AS_sf"/>
</dbReference>
<feature type="active site" description="Charge relay system" evidence="3">
    <location>
        <position position="207"/>
    </location>
</feature>
<organism evidence="7 8">
    <name type="scientific">Lecanosticta acicola</name>
    <dbReference type="NCBI Taxonomy" id="111012"/>
    <lineage>
        <taxon>Eukaryota</taxon>
        <taxon>Fungi</taxon>
        <taxon>Dikarya</taxon>
        <taxon>Ascomycota</taxon>
        <taxon>Pezizomycotina</taxon>
        <taxon>Dothideomycetes</taxon>
        <taxon>Dothideomycetidae</taxon>
        <taxon>Mycosphaerellales</taxon>
        <taxon>Mycosphaerellaceae</taxon>
        <taxon>Lecanosticta</taxon>
    </lineage>
</organism>
<feature type="region of interest" description="Disordered" evidence="5">
    <location>
        <begin position="567"/>
        <end position="586"/>
    </location>
</feature>
<dbReference type="Proteomes" id="UP001296104">
    <property type="component" value="Unassembled WGS sequence"/>
</dbReference>
<evidence type="ECO:0000256" key="3">
    <source>
        <dbReference type="PIRSR" id="PIRSR001221-1"/>
    </source>
</evidence>
<dbReference type="PANTHER" id="PTHR46072">
    <property type="entry name" value="AMIDASE-RELATED-RELATED"/>
    <property type="match status" value="1"/>
</dbReference>
<dbReference type="Gene3D" id="3.90.1300.10">
    <property type="entry name" value="Amidase signature (AS) domain"/>
    <property type="match status" value="1"/>
</dbReference>
<dbReference type="EMBL" id="CAVMBE010000034">
    <property type="protein sequence ID" value="CAK4030050.1"/>
    <property type="molecule type" value="Genomic_DNA"/>
</dbReference>
<evidence type="ECO:0000313" key="8">
    <source>
        <dbReference type="Proteomes" id="UP001296104"/>
    </source>
</evidence>
<dbReference type="InterPro" id="IPR023631">
    <property type="entry name" value="Amidase_dom"/>
</dbReference>
<feature type="domain" description="Amidase" evidence="6">
    <location>
        <begin position="77"/>
        <end position="554"/>
    </location>
</feature>
<evidence type="ECO:0000313" key="7">
    <source>
        <dbReference type="EMBL" id="CAK4030050.1"/>
    </source>
</evidence>
<evidence type="ECO:0000259" key="6">
    <source>
        <dbReference type="Pfam" id="PF01425"/>
    </source>
</evidence>
<dbReference type="PIRSF" id="PIRSF001221">
    <property type="entry name" value="Amidase_fungi"/>
    <property type="match status" value="1"/>
</dbReference>
<keyword evidence="8" id="KW-1185">Reference proteome</keyword>